<dbReference type="CDD" id="cd19163">
    <property type="entry name" value="AKR_galDH"/>
    <property type="match status" value="1"/>
</dbReference>
<dbReference type="InterPro" id="IPR036812">
    <property type="entry name" value="NAD(P)_OxRdtase_dom_sf"/>
</dbReference>
<dbReference type="Pfam" id="PF00248">
    <property type="entry name" value="Aldo_ket_red"/>
    <property type="match status" value="1"/>
</dbReference>
<dbReference type="SUPFAM" id="SSF51430">
    <property type="entry name" value="NAD(P)-linked oxidoreductase"/>
    <property type="match status" value="1"/>
</dbReference>
<dbReference type="Gene3D" id="3.20.20.100">
    <property type="entry name" value="NADP-dependent oxidoreductase domain"/>
    <property type="match status" value="1"/>
</dbReference>
<dbReference type="Proteomes" id="UP001159042">
    <property type="component" value="Unassembled WGS sequence"/>
</dbReference>
<reference evidence="2 3" key="1">
    <citation type="journal article" date="2023" name="Insect Mol. Biol.">
        <title>Genome sequencing provides insights into the evolution of gene families encoding plant cell wall-degrading enzymes in longhorned beetles.</title>
        <authorList>
            <person name="Shin N.R."/>
            <person name="Okamura Y."/>
            <person name="Kirsch R."/>
            <person name="Pauchet Y."/>
        </authorList>
    </citation>
    <scope>NUCLEOTIDE SEQUENCE [LARGE SCALE GENOMIC DNA]</scope>
    <source>
        <strain evidence="2">EAD_L_NR</strain>
    </source>
</reference>
<evidence type="ECO:0000259" key="1">
    <source>
        <dbReference type="Pfam" id="PF00248"/>
    </source>
</evidence>
<protein>
    <recommendedName>
        <fullName evidence="1">NADP-dependent oxidoreductase domain-containing protein</fullName>
    </recommendedName>
</protein>
<dbReference type="PANTHER" id="PTHR42686:SF1">
    <property type="entry name" value="GH17980P-RELATED"/>
    <property type="match status" value="1"/>
</dbReference>
<dbReference type="EMBL" id="JANEYG010000013">
    <property type="protein sequence ID" value="KAJ8920751.1"/>
    <property type="molecule type" value="Genomic_DNA"/>
</dbReference>
<dbReference type="GO" id="GO:0010349">
    <property type="term" value="F:L-galactose dehydrogenase activity"/>
    <property type="evidence" value="ECO:0007669"/>
    <property type="project" value="InterPro"/>
</dbReference>
<feature type="domain" description="NADP-dependent oxidoreductase" evidence="1">
    <location>
        <begin position="35"/>
        <end position="313"/>
    </location>
</feature>
<dbReference type="AlphaFoldDB" id="A0AAV8W3Q0"/>
<dbReference type="GO" id="GO:0005829">
    <property type="term" value="C:cytosol"/>
    <property type="evidence" value="ECO:0007669"/>
    <property type="project" value="TreeGrafter"/>
</dbReference>
<dbReference type="FunFam" id="3.20.20.100:FF:000011">
    <property type="entry name" value="Aldo/keto reductase"/>
    <property type="match status" value="1"/>
</dbReference>
<accession>A0AAV8W3Q0</accession>
<evidence type="ECO:0000313" key="3">
    <source>
        <dbReference type="Proteomes" id="UP001159042"/>
    </source>
</evidence>
<evidence type="ECO:0000313" key="2">
    <source>
        <dbReference type="EMBL" id="KAJ8920751.1"/>
    </source>
</evidence>
<gene>
    <name evidence="2" type="ORF">NQ315_004891</name>
</gene>
<dbReference type="InterPro" id="IPR023210">
    <property type="entry name" value="NADP_OxRdtase_dom"/>
</dbReference>
<organism evidence="2 3">
    <name type="scientific">Exocentrus adspersus</name>
    <dbReference type="NCBI Taxonomy" id="1586481"/>
    <lineage>
        <taxon>Eukaryota</taxon>
        <taxon>Metazoa</taxon>
        <taxon>Ecdysozoa</taxon>
        <taxon>Arthropoda</taxon>
        <taxon>Hexapoda</taxon>
        <taxon>Insecta</taxon>
        <taxon>Pterygota</taxon>
        <taxon>Neoptera</taxon>
        <taxon>Endopterygota</taxon>
        <taxon>Coleoptera</taxon>
        <taxon>Polyphaga</taxon>
        <taxon>Cucujiformia</taxon>
        <taxon>Chrysomeloidea</taxon>
        <taxon>Cerambycidae</taxon>
        <taxon>Lamiinae</taxon>
        <taxon>Acanthocinini</taxon>
        <taxon>Exocentrus</taxon>
    </lineage>
</organism>
<name>A0AAV8W3Q0_9CUCU</name>
<keyword evidence="3" id="KW-1185">Reference proteome</keyword>
<dbReference type="InterPro" id="IPR044479">
    <property type="entry name" value="LGALDH-like"/>
</dbReference>
<sequence length="353" mass="39734">MELPETFVRGFHDENEVRKLKHNPLGTTGLRVSELSLGTGGFSYFYGDYNVEECKRTVHEAIKRGINLIDTAPWYGHGVSEEILGKCLEGIPRKAYYLATKVCRYEKDPKLMFDFSAAKTKQSIDNSLKRLGLEYVDILQIHDIEFAPSLDKVLTETLPTVNEIVKSGKARFVGITGYPVSTLLECVEKSSIKINTVLSYCRLTMIDNTLNDFIPKFKANSVGIINAAANSMGLLCNNGPPEWHPASPYIKEICKEASDYCKENDVELGKLAVYHSLQQKGPGTVLVGMNTVKLLDYNFNVLLNGLSPKEMEVYEHVMKVFNTKLKESHWENVELESYWKTIKTGGSFTGFFK</sequence>
<comment type="caution">
    <text evidence="2">The sequence shown here is derived from an EMBL/GenBank/DDBJ whole genome shotgun (WGS) entry which is preliminary data.</text>
</comment>
<dbReference type="PANTHER" id="PTHR42686">
    <property type="entry name" value="GH17980P-RELATED"/>
    <property type="match status" value="1"/>
</dbReference>
<dbReference type="InterPro" id="IPR020471">
    <property type="entry name" value="AKR"/>
</dbReference>
<proteinExistence type="predicted"/>